<feature type="domain" description="Global transcriptional regulator CodY C-terminal" evidence="9">
    <location>
        <begin position="199"/>
        <end position="256"/>
    </location>
</feature>
<keyword evidence="4 7" id="KW-0238">DNA-binding</keyword>
<organism evidence="10 11">
    <name type="scientific">Anaerovibrio slackiae</name>
    <dbReference type="NCBI Taxonomy" id="2652309"/>
    <lineage>
        <taxon>Bacteria</taxon>
        <taxon>Bacillati</taxon>
        <taxon>Bacillota</taxon>
        <taxon>Negativicutes</taxon>
        <taxon>Selenomonadales</taxon>
        <taxon>Selenomonadaceae</taxon>
        <taxon>Anaerovibrio</taxon>
    </lineage>
</organism>
<keyword evidence="3 7" id="KW-0805">Transcription regulation</keyword>
<evidence type="ECO:0000256" key="7">
    <source>
        <dbReference type="HAMAP-Rule" id="MF_00621"/>
    </source>
</evidence>
<dbReference type="Pfam" id="PF08222">
    <property type="entry name" value="HTH_CodY"/>
    <property type="match status" value="1"/>
</dbReference>
<dbReference type="Gene3D" id="1.10.10.10">
    <property type="entry name" value="Winged helix-like DNA-binding domain superfamily/Winged helix DNA-binding domain"/>
    <property type="match status" value="1"/>
</dbReference>
<dbReference type="AlphaFoldDB" id="A0A6I2UB91"/>
<dbReference type="PANTHER" id="PTHR40062">
    <property type="entry name" value="GTP-SENSING TRANSCRIPTIONAL PLEIOTROPIC REPRESSOR CODY"/>
    <property type="match status" value="1"/>
</dbReference>
<keyword evidence="5 7" id="KW-0804">Transcription</keyword>
<dbReference type="PANTHER" id="PTHR40062:SF1">
    <property type="entry name" value="GLOBAL TRANSCRIPTIONAL REGULATOR CODY"/>
    <property type="match status" value="1"/>
</dbReference>
<dbReference type="GO" id="GO:0045892">
    <property type="term" value="P:negative regulation of DNA-templated transcription"/>
    <property type="evidence" value="ECO:0007669"/>
    <property type="project" value="UniProtKB-UniRule"/>
</dbReference>
<dbReference type="InterPro" id="IPR013198">
    <property type="entry name" value="GTP_trans_reg_CodY_C"/>
</dbReference>
<dbReference type="NCBIfam" id="NF003170">
    <property type="entry name" value="PRK04158.1"/>
    <property type="match status" value="1"/>
</dbReference>
<comment type="function">
    <text evidence="7">DNA-binding global transcriptional regulator which is involved in the adaptive response to starvation and acts by directly or indirectly controlling the expression of numerous genes in response to nutrient availability. During rapid exponential growth, CodY is highly active and represses genes whose products allow adaptation to nutrient depletion.</text>
</comment>
<name>A0A6I2UB91_9FIRM</name>
<dbReference type="GO" id="GO:0003700">
    <property type="term" value="F:DNA-binding transcription factor activity"/>
    <property type="evidence" value="ECO:0007669"/>
    <property type="project" value="InterPro"/>
</dbReference>
<dbReference type="InterPro" id="IPR029016">
    <property type="entry name" value="GAF-like_dom_sf"/>
</dbReference>
<dbReference type="GO" id="GO:0003677">
    <property type="term" value="F:DNA binding"/>
    <property type="evidence" value="ECO:0007669"/>
    <property type="project" value="UniProtKB-UniRule"/>
</dbReference>
<dbReference type="InterPro" id="IPR014154">
    <property type="entry name" value="CodY"/>
</dbReference>
<gene>
    <name evidence="7 10" type="primary">codY</name>
    <name evidence="10" type="ORF">FYJ84_07355</name>
</gene>
<dbReference type="Pfam" id="PF06018">
    <property type="entry name" value="CodY"/>
    <property type="match status" value="1"/>
</dbReference>
<protein>
    <recommendedName>
        <fullName evidence="6 7">Global transcriptional regulator CodY</fullName>
    </recommendedName>
</protein>
<feature type="region of interest" description="GAF domain" evidence="7">
    <location>
        <begin position="1"/>
        <end position="156"/>
    </location>
</feature>
<feature type="DNA-binding region" description="H-T-H motif" evidence="7">
    <location>
        <begin position="204"/>
        <end position="223"/>
    </location>
</feature>
<dbReference type="SUPFAM" id="SSF46785">
    <property type="entry name" value="Winged helix' DNA-binding domain"/>
    <property type="match status" value="1"/>
</dbReference>
<sequence>MSTLLERTRKINRVLQRFHNVDYKEMATVLSNVIDANVYIVDTSGVIYGCAFLDDFECDVMMDNVVVPGKFPKHYVNWLKKIDETAANIRSKSGTCAFGEENTQCKFNGKNTTIVPIYGVGERIGTLMVAKYDVDFSDDDLLLAEYGAAVVGMEMLHDRARRSQEESQKRETVRMALGTLSISEGQATIAIFRKLKRKDGPVNASKIADMLTITRSVIVNALRKLESAGVVEPKSQGMKGTHIKVLNEYLWHGVEELAEETEMNIDEMFAEYGKKLTRQYVEAHAKEHNVSGSSEIRALANRIWESQLALDLDIVDMTDIDLDKGYKMYADDNCMEVADVNPDDMLAWYLKKFVRK</sequence>
<accession>A0A6I2UB91</accession>
<evidence type="ECO:0000256" key="2">
    <source>
        <dbReference type="ARBA" id="ARBA00022491"/>
    </source>
</evidence>
<evidence type="ECO:0000313" key="11">
    <source>
        <dbReference type="Proteomes" id="UP000433181"/>
    </source>
</evidence>
<evidence type="ECO:0000259" key="8">
    <source>
        <dbReference type="Pfam" id="PF06018"/>
    </source>
</evidence>
<dbReference type="NCBIfam" id="TIGR02787">
    <property type="entry name" value="codY_Gpos"/>
    <property type="match status" value="1"/>
</dbReference>
<evidence type="ECO:0000256" key="5">
    <source>
        <dbReference type="ARBA" id="ARBA00023163"/>
    </source>
</evidence>
<dbReference type="HAMAP" id="MF_00621">
    <property type="entry name" value="HTH_type_CodY"/>
    <property type="match status" value="1"/>
</dbReference>
<dbReference type="InterPro" id="IPR036388">
    <property type="entry name" value="WH-like_DNA-bd_sf"/>
</dbReference>
<keyword evidence="2 7" id="KW-0678">Repressor</keyword>
<evidence type="ECO:0000259" key="9">
    <source>
        <dbReference type="Pfam" id="PF08222"/>
    </source>
</evidence>
<reference evidence="10 11" key="1">
    <citation type="submission" date="2019-08" db="EMBL/GenBank/DDBJ databases">
        <title>In-depth cultivation of the pig gut microbiome towards novel bacterial diversity and tailored functional studies.</title>
        <authorList>
            <person name="Wylensek D."/>
            <person name="Hitch T.C.A."/>
            <person name="Clavel T."/>
        </authorList>
    </citation>
    <scope>NUCLEOTIDE SEQUENCE [LARGE SCALE GENOMIC DNA]</scope>
    <source>
        <strain evidence="10 11">WCA-693-APC-5D-A</strain>
    </source>
</reference>
<keyword evidence="1 7" id="KW-0963">Cytoplasm</keyword>
<evidence type="ECO:0000256" key="1">
    <source>
        <dbReference type="ARBA" id="ARBA00022490"/>
    </source>
</evidence>
<dbReference type="Proteomes" id="UP000433181">
    <property type="component" value="Unassembled WGS sequence"/>
</dbReference>
<evidence type="ECO:0000256" key="4">
    <source>
        <dbReference type="ARBA" id="ARBA00023125"/>
    </source>
</evidence>
<feature type="domain" description="Global transcriptional regulator CodY N-terminal" evidence="8">
    <location>
        <begin position="3"/>
        <end position="179"/>
    </location>
</feature>
<comment type="similarity">
    <text evidence="7">Belongs to the CodY family.</text>
</comment>
<dbReference type="InterPro" id="IPR010312">
    <property type="entry name" value="Transc_reg_CodY_N"/>
</dbReference>
<dbReference type="EMBL" id="VUNR01000012">
    <property type="protein sequence ID" value="MSU08798.1"/>
    <property type="molecule type" value="Genomic_DNA"/>
</dbReference>
<proteinExistence type="inferred from homology"/>
<dbReference type="InterPro" id="IPR036390">
    <property type="entry name" value="WH_DNA-bd_sf"/>
</dbReference>
<evidence type="ECO:0000313" key="10">
    <source>
        <dbReference type="EMBL" id="MSU08798.1"/>
    </source>
</evidence>
<comment type="caution">
    <text evidence="10">The sequence shown here is derived from an EMBL/GenBank/DDBJ whole genome shotgun (WGS) entry which is preliminary data.</text>
</comment>
<comment type="subcellular location">
    <subcellularLocation>
        <location evidence="7">Cytoplasm</location>
    </subcellularLocation>
</comment>
<dbReference type="Gene3D" id="3.30.450.40">
    <property type="match status" value="1"/>
</dbReference>
<keyword evidence="11" id="KW-1185">Reference proteome</keyword>
<dbReference type="GO" id="GO:0005525">
    <property type="term" value="F:GTP binding"/>
    <property type="evidence" value="ECO:0007669"/>
    <property type="project" value="InterPro"/>
</dbReference>
<dbReference type="GO" id="GO:0005737">
    <property type="term" value="C:cytoplasm"/>
    <property type="evidence" value="ECO:0007669"/>
    <property type="project" value="UniProtKB-SubCell"/>
</dbReference>
<evidence type="ECO:0000256" key="6">
    <source>
        <dbReference type="ARBA" id="ARBA00034538"/>
    </source>
</evidence>
<evidence type="ECO:0000256" key="3">
    <source>
        <dbReference type="ARBA" id="ARBA00023015"/>
    </source>
</evidence>